<proteinExistence type="predicted"/>
<dbReference type="Proteomes" id="UP001227268">
    <property type="component" value="Unassembled WGS sequence"/>
</dbReference>
<name>A0ACC2V321_9TREE</name>
<gene>
    <name evidence="1" type="ORF">QFC21_006457</name>
</gene>
<keyword evidence="2" id="KW-1185">Reference proteome</keyword>
<organism evidence="1 2">
    <name type="scientific">Naganishia friedmannii</name>
    <dbReference type="NCBI Taxonomy" id="89922"/>
    <lineage>
        <taxon>Eukaryota</taxon>
        <taxon>Fungi</taxon>
        <taxon>Dikarya</taxon>
        <taxon>Basidiomycota</taxon>
        <taxon>Agaricomycotina</taxon>
        <taxon>Tremellomycetes</taxon>
        <taxon>Filobasidiales</taxon>
        <taxon>Filobasidiaceae</taxon>
        <taxon>Naganishia</taxon>
    </lineage>
</organism>
<evidence type="ECO:0000313" key="2">
    <source>
        <dbReference type="Proteomes" id="UP001227268"/>
    </source>
</evidence>
<accession>A0ACC2V321</accession>
<comment type="caution">
    <text evidence="1">The sequence shown here is derived from an EMBL/GenBank/DDBJ whole genome shotgun (WGS) entry which is preliminary data.</text>
</comment>
<sequence length="450" mass="47216">MNRRPQVGGGATRGGPHNQAALQTTKTVFVANIPFDVTEEQLTSIFAEVGPVQEFVLKFDQTTGKAKGFGFCHYMGTYLYPLYVLSLFQILSTVRLLSLADHETALSAVRNLQEVVVNGRNLRVELSPDEPYKPRTAGPPTTGNQVGGGFQPSPQGMGMNGPDMGFGNRPPGAAGFGGGGGGAGGFTPPPASNAFPSRPPAPPMGAGQGQGINLGMLPPGQDVPPGMKATDVISKTLASIPPGKLEEVLTGMKTLVQTSPDQARTVLNAHPQLAYALFQAMLLMNVVDPTVLSRIQPIPPAHPTAPTYRPAPTYAPQPPPSSSIPHSVPGQGPPPSMPPFAPTVRPGSGPVPQPPQGQAYVGSPYQQQHQQQPQQQQQPPAHAPPPINIAAQAPPSGGNAQAIAAALNMVSPDQRQMLMQVFQLTQDQIQALPPDQRAGVVQLRSQFGIN</sequence>
<reference evidence="1" key="1">
    <citation type="submission" date="2023-04" db="EMBL/GenBank/DDBJ databases">
        <title>Draft Genome sequencing of Naganishia species isolated from polar environments using Oxford Nanopore Technology.</title>
        <authorList>
            <person name="Leo P."/>
            <person name="Venkateswaran K."/>
        </authorList>
    </citation>
    <scope>NUCLEOTIDE SEQUENCE</scope>
    <source>
        <strain evidence="1">MNA-CCFEE 5423</strain>
    </source>
</reference>
<dbReference type="EMBL" id="JASBWT010000031">
    <property type="protein sequence ID" value="KAJ9093426.1"/>
    <property type="molecule type" value="Genomic_DNA"/>
</dbReference>
<protein>
    <submittedName>
        <fullName evidence="1">Uncharacterized protein</fullName>
    </submittedName>
</protein>
<evidence type="ECO:0000313" key="1">
    <source>
        <dbReference type="EMBL" id="KAJ9093426.1"/>
    </source>
</evidence>